<dbReference type="RefSeq" id="XP_009548416.1">
    <property type="nucleotide sequence ID" value="XM_009550121.1"/>
</dbReference>
<name>W4K236_HETIT</name>
<feature type="region of interest" description="Disordered" evidence="1">
    <location>
        <begin position="18"/>
        <end position="40"/>
    </location>
</feature>
<reference evidence="2 3" key="1">
    <citation type="journal article" date="2012" name="New Phytol.">
        <title>Insight into trade-off between wood decay and parasitism from the genome of a fungal forest pathogen.</title>
        <authorList>
            <person name="Olson A."/>
            <person name="Aerts A."/>
            <person name="Asiegbu F."/>
            <person name="Belbahri L."/>
            <person name="Bouzid O."/>
            <person name="Broberg A."/>
            <person name="Canback B."/>
            <person name="Coutinho P.M."/>
            <person name="Cullen D."/>
            <person name="Dalman K."/>
            <person name="Deflorio G."/>
            <person name="van Diepen L.T."/>
            <person name="Dunand C."/>
            <person name="Duplessis S."/>
            <person name="Durling M."/>
            <person name="Gonthier P."/>
            <person name="Grimwood J."/>
            <person name="Fossdal C.G."/>
            <person name="Hansson D."/>
            <person name="Henrissat B."/>
            <person name="Hietala A."/>
            <person name="Himmelstrand K."/>
            <person name="Hoffmeister D."/>
            <person name="Hogberg N."/>
            <person name="James T.Y."/>
            <person name="Karlsson M."/>
            <person name="Kohler A."/>
            <person name="Kues U."/>
            <person name="Lee Y.H."/>
            <person name="Lin Y.C."/>
            <person name="Lind M."/>
            <person name="Lindquist E."/>
            <person name="Lombard V."/>
            <person name="Lucas S."/>
            <person name="Lunden K."/>
            <person name="Morin E."/>
            <person name="Murat C."/>
            <person name="Park J."/>
            <person name="Raffaello T."/>
            <person name="Rouze P."/>
            <person name="Salamov A."/>
            <person name="Schmutz J."/>
            <person name="Solheim H."/>
            <person name="Stahlberg J."/>
            <person name="Velez H."/>
            <person name="de Vries R.P."/>
            <person name="Wiebenga A."/>
            <person name="Woodward S."/>
            <person name="Yakovlev I."/>
            <person name="Garbelotto M."/>
            <person name="Martin F."/>
            <person name="Grigoriev I.V."/>
            <person name="Stenlid J."/>
        </authorList>
    </citation>
    <scope>NUCLEOTIDE SEQUENCE [LARGE SCALE GENOMIC DNA]</scope>
    <source>
        <strain evidence="2 3">TC 32-1</strain>
    </source>
</reference>
<evidence type="ECO:0000256" key="1">
    <source>
        <dbReference type="SAM" id="MobiDB-lite"/>
    </source>
</evidence>
<dbReference type="HOGENOM" id="CLU_3050582_0_0_1"/>
<organism evidence="2 3">
    <name type="scientific">Heterobasidion irregulare (strain TC 32-1)</name>
    <dbReference type="NCBI Taxonomy" id="747525"/>
    <lineage>
        <taxon>Eukaryota</taxon>
        <taxon>Fungi</taxon>
        <taxon>Dikarya</taxon>
        <taxon>Basidiomycota</taxon>
        <taxon>Agaricomycotina</taxon>
        <taxon>Agaricomycetes</taxon>
        <taxon>Russulales</taxon>
        <taxon>Bondarzewiaceae</taxon>
        <taxon>Heterobasidion</taxon>
        <taxon>Heterobasidion annosum species complex</taxon>
    </lineage>
</organism>
<proteinExistence type="predicted"/>
<dbReference type="Proteomes" id="UP000030671">
    <property type="component" value="Unassembled WGS sequence"/>
</dbReference>
<dbReference type="AlphaFoldDB" id="W4K236"/>
<dbReference type="KEGG" id="hir:HETIRDRAFT_171599"/>
<sequence length="54" mass="5960">MRMSSVAASCPSTCKKIVLDQPSRRGKKGESSHRNPRSSVSFLSCRRVLISSIH</sequence>
<dbReference type="EMBL" id="KI925460">
    <property type="protein sequence ID" value="ETW79878.1"/>
    <property type="molecule type" value="Genomic_DNA"/>
</dbReference>
<gene>
    <name evidence="2" type="primary">lep9</name>
    <name evidence="2" type="ORF">HETIRDRAFT_171599</name>
</gene>
<protein>
    <submittedName>
        <fullName evidence="2">Lignin expressed protein 9</fullName>
    </submittedName>
</protein>
<evidence type="ECO:0000313" key="2">
    <source>
        <dbReference type="EMBL" id="ETW79878.1"/>
    </source>
</evidence>
<dbReference type="GeneID" id="20668353"/>
<evidence type="ECO:0000313" key="3">
    <source>
        <dbReference type="Proteomes" id="UP000030671"/>
    </source>
</evidence>
<accession>W4K236</accession>
<dbReference type="InParanoid" id="W4K236"/>
<keyword evidence="3" id="KW-1185">Reference proteome</keyword>